<dbReference type="InterPro" id="IPR051472">
    <property type="entry name" value="T3SS_Stator/FliH"/>
</dbReference>
<comment type="similarity">
    <text evidence="2">Belongs to the FliH family.</text>
</comment>
<evidence type="ECO:0000256" key="1">
    <source>
        <dbReference type="ARBA" id="ARBA00003041"/>
    </source>
</evidence>
<keyword evidence="7" id="KW-1006">Bacterial flagellum protein export</keyword>
<proteinExistence type="inferred from homology"/>
<evidence type="ECO:0000256" key="6">
    <source>
        <dbReference type="ARBA" id="ARBA00022927"/>
    </source>
</evidence>
<accession>A0A3D4V645</accession>
<dbReference type="Proteomes" id="UP000264071">
    <property type="component" value="Unassembled WGS sequence"/>
</dbReference>
<evidence type="ECO:0000313" key="10">
    <source>
        <dbReference type="Proteomes" id="UP000264071"/>
    </source>
</evidence>
<sequence>MMSSSERNPMHATPWSLDEFPMVDTFADFADVPAPDAALPAIPAVSLEHLEADFAVRLSAERARIEADAYARGRADGERAARATLEETIAHTTSALNEAVLSVQMHEARWLSNAEENIAALSVLVARHVLQREILADRTFVCDLVTTAIEQYPIDEEITVRLHPDDLAACRPVLDRAPGAGVRTLRWLADTNIQRGGCLTEGRERIIDGRVDTSLERAYRMLAGIQA</sequence>
<feature type="domain" description="Flagellar assembly protein FliH/Type III secretion system HrpE" evidence="8">
    <location>
        <begin position="94"/>
        <end position="217"/>
    </location>
</feature>
<dbReference type="OMA" id="IARKVMM"/>
<dbReference type="AlphaFoldDB" id="A0A3D4V645"/>
<keyword evidence="6" id="KW-0653">Protein transport</keyword>
<evidence type="ECO:0000256" key="5">
    <source>
        <dbReference type="ARBA" id="ARBA00022795"/>
    </source>
</evidence>
<evidence type="ECO:0000256" key="2">
    <source>
        <dbReference type="ARBA" id="ARBA00006602"/>
    </source>
</evidence>
<name>A0A3D4V645_9BACT</name>
<evidence type="ECO:0000313" key="9">
    <source>
        <dbReference type="EMBL" id="HCT55787.1"/>
    </source>
</evidence>
<organism evidence="9 10">
    <name type="scientific">Gemmatimonas aurantiaca</name>
    <dbReference type="NCBI Taxonomy" id="173480"/>
    <lineage>
        <taxon>Bacteria</taxon>
        <taxon>Pseudomonadati</taxon>
        <taxon>Gemmatimonadota</taxon>
        <taxon>Gemmatimonadia</taxon>
        <taxon>Gemmatimonadales</taxon>
        <taxon>Gemmatimonadaceae</taxon>
        <taxon>Gemmatimonas</taxon>
    </lineage>
</organism>
<comment type="function">
    <text evidence="1">Needed for flagellar regrowth and assembly.</text>
</comment>
<reference evidence="9 10" key="1">
    <citation type="journal article" date="2018" name="Nat. Biotechnol.">
        <title>A standardized bacterial taxonomy based on genome phylogeny substantially revises the tree of life.</title>
        <authorList>
            <person name="Parks D.H."/>
            <person name="Chuvochina M."/>
            <person name="Waite D.W."/>
            <person name="Rinke C."/>
            <person name="Skarshewski A."/>
            <person name="Chaumeil P.A."/>
            <person name="Hugenholtz P."/>
        </authorList>
    </citation>
    <scope>NUCLEOTIDE SEQUENCE [LARGE SCALE GENOMIC DNA]</scope>
    <source>
        <strain evidence="9">UBA8844</strain>
    </source>
</reference>
<gene>
    <name evidence="9" type="ORF">DGD08_01100</name>
</gene>
<comment type="caution">
    <text evidence="9">The sequence shown here is derived from an EMBL/GenBank/DDBJ whole genome shotgun (WGS) entry which is preliminary data.</text>
</comment>
<dbReference type="GO" id="GO:0005829">
    <property type="term" value="C:cytosol"/>
    <property type="evidence" value="ECO:0007669"/>
    <property type="project" value="TreeGrafter"/>
</dbReference>
<evidence type="ECO:0000259" key="8">
    <source>
        <dbReference type="Pfam" id="PF02108"/>
    </source>
</evidence>
<keyword evidence="4" id="KW-0813">Transport</keyword>
<dbReference type="PANTHER" id="PTHR34982:SF1">
    <property type="entry name" value="FLAGELLAR ASSEMBLY PROTEIN FLIH"/>
    <property type="match status" value="1"/>
</dbReference>
<evidence type="ECO:0000256" key="7">
    <source>
        <dbReference type="ARBA" id="ARBA00023225"/>
    </source>
</evidence>
<keyword evidence="5" id="KW-1005">Bacterial flagellum biogenesis</keyword>
<dbReference type="Pfam" id="PF02108">
    <property type="entry name" value="FliH"/>
    <property type="match status" value="1"/>
</dbReference>
<dbReference type="InterPro" id="IPR018035">
    <property type="entry name" value="Flagellar_FliH/T3SS_HrpE"/>
</dbReference>
<dbReference type="EMBL" id="DPIY01000001">
    <property type="protein sequence ID" value="HCT55787.1"/>
    <property type="molecule type" value="Genomic_DNA"/>
</dbReference>
<protein>
    <recommendedName>
        <fullName evidence="3">Flagellar assembly protein FliH</fullName>
    </recommendedName>
</protein>
<dbReference type="PANTHER" id="PTHR34982">
    <property type="entry name" value="YOP PROTEINS TRANSLOCATION PROTEIN L"/>
    <property type="match status" value="1"/>
</dbReference>
<evidence type="ECO:0000256" key="3">
    <source>
        <dbReference type="ARBA" id="ARBA00016507"/>
    </source>
</evidence>
<evidence type="ECO:0000256" key="4">
    <source>
        <dbReference type="ARBA" id="ARBA00022448"/>
    </source>
</evidence>
<dbReference type="GO" id="GO:0015031">
    <property type="term" value="P:protein transport"/>
    <property type="evidence" value="ECO:0007669"/>
    <property type="project" value="UniProtKB-KW"/>
</dbReference>
<dbReference type="GO" id="GO:0044781">
    <property type="term" value="P:bacterial-type flagellum organization"/>
    <property type="evidence" value="ECO:0007669"/>
    <property type="project" value="UniProtKB-KW"/>
</dbReference>